<dbReference type="Proteomes" id="UP000474777">
    <property type="component" value="Unassembled WGS sequence"/>
</dbReference>
<keyword evidence="1" id="KW-0040">ANK repeat</keyword>
<feature type="region of interest" description="Disordered" evidence="2">
    <location>
        <begin position="39"/>
        <end position="71"/>
    </location>
</feature>
<proteinExistence type="predicted"/>
<name>A0A6B3LV95_9BACT</name>
<dbReference type="SUPFAM" id="SSF81901">
    <property type="entry name" value="HCP-like"/>
    <property type="match status" value="1"/>
</dbReference>
<sequence length="559" mass="62194">MIFIQHRTLTLTKKNLLLLVLFFLAAQLSIAQSKTGSTKAKAPVGKTSTAKPASTATKPATQQAATPAAPKPAEKLIWQTPAMQEAMAFYISQQYQQAQQKFREAAAQGESDALYFLGRMHQYRELKYDTVQIDTLIEIQNRSRFFSANTDSARYYYEMALEQNSPLGHLGMAELMVLRSDEDKQNFLQKMRAAAVRIREKAVEGDAFSNRMLGSMYYTGYGEMKDLGYAFNYLNRAANKGDIVAYTNLANLYLDGEGVEKNREKAIFWLKKGVESGDREALYTLGLLYEEGTMGEPNFDDARKLYRQAISKGSVSAYEQLRYMNQTADQKLVIASINRNPDMLERALKSKANVNTTAIPDDYEAEELHGRTPLMNTLYIPLLLEDYGVIYQPEVRPLMAGILLRNGANVNAQDSDGRTALHHTVAGARINNSQLFEQEQVQLLDTLIKYKADLNIKDKEGNTALTAALHSTSGQHLGIMELEKLLASGANPNIQNNEGKTPLILACELNSNFEIILALIQAGADPKLRDQSGKAAIDYTSHENVQNILMAAGSPTKQQ</sequence>
<dbReference type="PANTHER" id="PTHR11102:SF160">
    <property type="entry name" value="ERAD-ASSOCIATED E3 UBIQUITIN-PROTEIN LIGASE COMPONENT HRD3"/>
    <property type="match status" value="1"/>
</dbReference>
<reference evidence="4 5" key="1">
    <citation type="submission" date="2020-02" db="EMBL/GenBank/DDBJ databases">
        <authorList>
            <person name="Kim M.K."/>
        </authorList>
    </citation>
    <scope>NUCLEOTIDE SEQUENCE [LARGE SCALE GENOMIC DNA]</scope>
    <source>
        <strain evidence="4 5">BT327</strain>
    </source>
</reference>
<dbReference type="InterPro" id="IPR050767">
    <property type="entry name" value="Sel1_AlgK"/>
</dbReference>
<dbReference type="Pfam" id="PF08238">
    <property type="entry name" value="Sel1"/>
    <property type="match status" value="5"/>
</dbReference>
<gene>
    <name evidence="4" type="ORF">GXP69_06715</name>
</gene>
<feature type="repeat" description="ANK" evidence="1">
    <location>
        <begin position="416"/>
        <end position="459"/>
    </location>
</feature>
<dbReference type="InterPro" id="IPR036770">
    <property type="entry name" value="Ankyrin_rpt-contain_sf"/>
</dbReference>
<dbReference type="InterPro" id="IPR011990">
    <property type="entry name" value="TPR-like_helical_dom_sf"/>
</dbReference>
<dbReference type="SMART" id="SM00248">
    <property type="entry name" value="ANK"/>
    <property type="match status" value="4"/>
</dbReference>
<evidence type="ECO:0000313" key="5">
    <source>
        <dbReference type="Proteomes" id="UP000474777"/>
    </source>
</evidence>
<feature type="compositionally biased region" description="Low complexity" evidence="2">
    <location>
        <begin position="46"/>
        <end position="68"/>
    </location>
</feature>
<feature type="signal peptide" evidence="3">
    <location>
        <begin position="1"/>
        <end position="31"/>
    </location>
</feature>
<comment type="caution">
    <text evidence="4">The sequence shown here is derived from an EMBL/GenBank/DDBJ whole genome shotgun (WGS) entry which is preliminary data.</text>
</comment>
<accession>A0A6B3LV95</accession>
<dbReference type="Gene3D" id="1.25.40.20">
    <property type="entry name" value="Ankyrin repeat-containing domain"/>
    <property type="match status" value="2"/>
</dbReference>
<evidence type="ECO:0000256" key="2">
    <source>
        <dbReference type="SAM" id="MobiDB-lite"/>
    </source>
</evidence>
<protein>
    <submittedName>
        <fullName evidence="4">Ankryin</fullName>
    </submittedName>
</protein>
<dbReference type="InterPro" id="IPR006597">
    <property type="entry name" value="Sel1-like"/>
</dbReference>
<dbReference type="Pfam" id="PF12796">
    <property type="entry name" value="Ank_2"/>
    <property type="match status" value="1"/>
</dbReference>
<dbReference type="PROSITE" id="PS50088">
    <property type="entry name" value="ANK_REPEAT"/>
    <property type="match status" value="2"/>
</dbReference>
<dbReference type="PROSITE" id="PS50297">
    <property type="entry name" value="ANK_REP_REGION"/>
    <property type="match status" value="1"/>
</dbReference>
<evidence type="ECO:0000256" key="1">
    <source>
        <dbReference type="PROSITE-ProRule" id="PRU00023"/>
    </source>
</evidence>
<dbReference type="RefSeq" id="WP_163913670.1">
    <property type="nucleotide sequence ID" value="NZ_JAAGWD010000002.1"/>
</dbReference>
<keyword evidence="3" id="KW-0732">Signal</keyword>
<dbReference type="SMART" id="SM00671">
    <property type="entry name" value="SEL1"/>
    <property type="match status" value="3"/>
</dbReference>
<dbReference type="EMBL" id="JAAGWD010000002">
    <property type="protein sequence ID" value="NEM97381.1"/>
    <property type="molecule type" value="Genomic_DNA"/>
</dbReference>
<feature type="repeat" description="ANK" evidence="1">
    <location>
        <begin position="498"/>
        <end position="531"/>
    </location>
</feature>
<dbReference type="InterPro" id="IPR002110">
    <property type="entry name" value="Ankyrin_rpt"/>
</dbReference>
<keyword evidence="5" id="KW-1185">Reference proteome</keyword>
<evidence type="ECO:0000256" key="3">
    <source>
        <dbReference type="SAM" id="SignalP"/>
    </source>
</evidence>
<evidence type="ECO:0000313" key="4">
    <source>
        <dbReference type="EMBL" id="NEM97381.1"/>
    </source>
</evidence>
<dbReference type="Gene3D" id="1.25.40.10">
    <property type="entry name" value="Tetratricopeptide repeat domain"/>
    <property type="match status" value="1"/>
</dbReference>
<dbReference type="SUPFAM" id="SSF48403">
    <property type="entry name" value="Ankyrin repeat"/>
    <property type="match status" value="1"/>
</dbReference>
<organism evidence="4 5">
    <name type="scientific">Pontibacter burrus</name>
    <dbReference type="NCBI Taxonomy" id="2704466"/>
    <lineage>
        <taxon>Bacteria</taxon>
        <taxon>Pseudomonadati</taxon>
        <taxon>Bacteroidota</taxon>
        <taxon>Cytophagia</taxon>
        <taxon>Cytophagales</taxon>
        <taxon>Hymenobacteraceae</taxon>
        <taxon>Pontibacter</taxon>
    </lineage>
</organism>
<feature type="chain" id="PRO_5025421507" evidence="3">
    <location>
        <begin position="32"/>
        <end position="559"/>
    </location>
</feature>
<dbReference type="AlphaFoldDB" id="A0A6B3LV95"/>
<dbReference type="PANTHER" id="PTHR11102">
    <property type="entry name" value="SEL-1-LIKE PROTEIN"/>
    <property type="match status" value="1"/>
</dbReference>